<gene>
    <name evidence="2" type="ORF">HETSPECPRED_008177</name>
</gene>
<dbReference type="AlphaFoldDB" id="A0A8H3FYW4"/>
<dbReference type="InterPro" id="IPR036412">
    <property type="entry name" value="HAD-like_sf"/>
</dbReference>
<dbReference type="EMBL" id="CAJPDS010000060">
    <property type="protein sequence ID" value="CAF9931724.1"/>
    <property type="molecule type" value="Genomic_DNA"/>
</dbReference>
<evidence type="ECO:0000256" key="1">
    <source>
        <dbReference type="SAM" id="MobiDB-lite"/>
    </source>
</evidence>
<comment type="caution">
    <text evidence="2">The sequence shown here is derived from an EMBL/GenBank/DDBJ whole genome shotgun (WGS) entry which is preliminary data.</text>
</comment>
<evidence type="ECO:0000313" key="3">
    <source>
        <dbReference type="Proteomes" id="UP000664521"/>
    </source>
</evidence>
<dbReference type="InterPro" id="IPR023214">
    <property type="entry name" value="HAD_sf"/>
</dbReference>
<organism evidence="2 3">
    <name type="scientific">Heterodermia speciosa</name>
    <dbReference type="NCBI Taxonomy" id="116794"/>
    <lineage>
        <taxon>Eukaryota</taxon>
        <taxon>Fungi</taxon>
        <taxon>Dikarya</taxon>
        <taxon>Ascomycota</taxon>
        <taxon>Pezizomycotina</taxon>
        <taxon>Lecanoromycetes</taxon>
        <taxon>OSLEUM clade</taxon>
        <taxon>Lecanoromycetidae</taxon>
        <taxon>Caliciales</taxon>
        <taxon>Physciaceae</taxon>
        <taxon>Heterodermia</taxon>
    </lineage>
</organism>
<dbReference type="PANTHER" id="PTHR17901:SF14">
    <property type="entry name" value="MAGNESIUM-DEPENDENT PHOSPHATASE 1"/>
    <property type="match status" value="1"/>
</dbReference>
<name>A0A8H3FYW4_9LECA</name>
<sequence length="252" mass="27480">MVKKQAGPPIAGIPAAILNDQVRAPETFTDGLPLPKMIVFDLDYTLWPFWVDTHVTPPLKPKDNGTKSIDRWGESFAFYPEVPSILLSAKALPQGPLLLGAASRTQAPDLAHTLLKQLYLPPLPVAPAAASGASSSSSSLTLNGASSPTKSPTMMTFSSSSSSSVTPFTSAKRALDVFDYLQIFPGDKKRHFEKIQKQSGVAFEDMLFFDDESRNRNVEQLGVTMWLVRDGVTKAEVDNGVRAWRKKRGFGL</sequence>
<accession>A0A8H3FYW4</accession>
<reference evidence="2" key="1">
    <citation type="submission" date="2021-03" db="EMBL/GenBank/DDBJ databases">
        <authorList>
            <person name="Tagirdzhanova G."/>
        </authorList>
    </citation>
    <scope>NUCLEOTIDE SEQUENCE</scope>
</reference>
<keyword evidence="3" id="KW-1185">Reference proteome</keyword>
<feature type="region of interest" description="Disordered" evidence="1">
    <location>
        <begin position="132"/>
        <end position="158"/>
    </location>
</feature>
<dbReference type="OrthoDB" id="2865258at2759"/>
<dbReference type="Pfam" id="PF12689">
    <property type="entry name" value="Acid_PPase"/>
    <property type="match status" value="1"/>
</dbReference>
<evidence type="ECO:0008006" key="4">
    <source>
        <dbReference type="Google" id="ProtNLM"/>
    </source>
</evidence>
<proteinExistence type="predicted"/>
<dbReference type="SFLD" id="SFLDS00003">
    <property type="entry name" value="Haloacid_Dehalogenase"/>
    <property type="match status" value="1"/>
</dbReference>
<dbReference type="SFLD" id="SFLDG01129">
    <property type="entry name" value="C1.5:_HAD__Beta-PGM__Phosphata"/>
    <property type="match status" value="1"/>
</dbReference>
<protein>
    <recommendedName>
        <fullName evidence="4">Magnesium-dependent phosphatase-1</fullName>
    </recommendedName>
</protein>
<dbReference type="SUPFAM" id="SSF56784">
    <property type="entry name" value="HAD-like"/>
    <property type="match status" value="1"/>
</dbReference>
<dbReference type="GO" id="GO:0003993">
    <property type="term" value="F:acid phosphatase activity"/>
    <property type="evidence" value="ECO:0007669"/>
    <property type="project" value="TreeGrafter"/>
</dbReference>
<dbReference type="SFLD" id="SFLDG01131">
    <property type="entry name" value="C1.5.2:_MDP_Like"/>
    <property type="match status" value="1"/>
</dbReference>
<dbReference type="InterPro" id="IPR010036">
    <property type="entry name" value="MDP_1_eu_arc"/>
</dbReference>
<dbReference type="Gene3D" id="3.40.50.1000">
    <property type="entry name" value="HAD superfamily/HAD-like"/>
    <property type="match status" value="1"/>
</dbReference>
<dbReference type="PANTHER" id="PTHR17901">
    <property type="entry name" value="MAGNESIUM-DEPENDENT PHOSPHATASE 1 MDP1"/>
    <property type="match status" value="1"/>
</dbReference>
<dbReference type="Proteomes" id="UP000664521">
    <property type="component" value="Unassembled WGS sequence"/>
</dbReference>
<evidence type="ECO:0000313" key="2">
    <source>
        <dbReference type="EMBL" id="CAF9931724.1"/>
    </source>
</evidence>